<evidence type="ECO:0000313" key="3">
    <source>
        <dbReference type="Proteomes" id="UP001365542"/>
    </source>
</evidence>
<dbReference type="EMBL" id="JAVHJO010000017">
    <property type="protein sequence ID" value="KAK6525306.1"/>
    <property type="molecule type" value="Genomic_DNA"/>
</dbReference>
<feature type="chain" id="PRO_5043945392" evidence="1">
    <location>
        <begin position="19"/>
        <end position="121"/>
    </location>
</feature>
<dbReference type="AlphaFoldDB" id="A0AAV9WT50"/>
<protein>
    <submittedName>
        <fullName evidence="2">Uncharacterized protein</fullName>
    </submittedName>
</protein>
<feature type="signal peptide" evidence="1">
    <location>
        <begin position="1"/>
        <end position="18"/>
    </location>
</feature>
<organism evidence="2 3">
    <name type="scientific">Orbilia ellipsospora</name>
    <dbReference type="NCBI Taxonomy" id="2528407"/>
    <lineage>
        <taxon>Eukaryota</taxon>
        <taxon>Fungi</taxon>
        <taxon>Dikarya</taxon>
        <taxon>Ascomycota</taxon>
        <taxon>Pezizomycotina</taxon>
        <taxon>Orbiliomycetes</taxon>
        <taxon>Orbiliales</taxon>
        <taxon>Orbiliaceae</taxon>
        <taxon>Orbilia</taxon>
    </lineage>
</organism>
<keyword evidence="1" id="KW-0732">Signal</keyword>
<keyword evidence="3" id="KW-1185">Reference proteome</keyword>
<dbReference type="Proteomes" id="UP001365542">
    <property type="component" value="Unassembled WGS sequence"/>
</dbReference>
<evidence type="ECO:0000256" key="1">
    <source>
        <dbReference type="SAM" id="SignalP"/>
    </source>
</evidence>
<name>A0AAV9WT50_9PEZI</name>
<proteinExistence type="predicted"/>
<comment type="caution">
    <text evidence="2">The sequence shown here is derived from an EMBL/GenBank/DDBJ whole genome shotgun (WGS) entry which is preliminary data.</text>
</comment>
<sequence length="121" mass="13540">MKFSTVCTALLSLTLANARVISRQTDEKFQATNYGAYDGKISGEIETPEGCENVQVFWAAGDAWQKTPIPTESRWFNKFRHVSYWAFSSPAPGATQFYLKATCAGKDIYAPGNFVNYQLNH</sequence>
<reference evidence="2 3" key="1">
    <citation type="submission" date="2019-10" db="EMBL/GenBank/DDBJ databases">
        <authorList>
            <person name="Palmer J.M."/>
        </authorList>
    </citation>
    <scope>NUCLEOTIDE SEQUENCE [LARGE SCALE GENOMIC DNA]</scope>
    <source>
        <strain evidence="2 3">TWF694</strain>
    </source>
</reference>
<evidence type="ECO:0000313" key="2">
    <source>
        <dbReference type="EMBL" id="KAK6525306.1"/>
    </source>
</evidence>
<accession>A0AAV9WT50</accession>
<gene>
    <name evidence="2" type="ORF">TWF694_005451</name>
</gene>